<feature type="transmembrane region" description="Helical" evidence="6">
    <location>
        <begin position="167"/>
        <end position="186"/>
    </location>
</feature>
<dbReference type="RefSeq" id="WP_089061812.1">
    <property type="nucleotide sequence ID" value="NZ_CP022315.1"/>
</dbReference>
<reference evidence="7 8" key="1">
    <citation type="submission" date="2017-07" db="EMBL/GenBank/DDBJ databases">
        <title>Virgibacillus sp. LM2416.</title>
        <authorList>
            <person name="Tak E.J."/>
            <person name="Bae J.-W."/>
        </authorList>
    </citation>
    <scope>NUCLEOTIDE SEQUENCE [LARGE SCALE GENOMIC DNA]</scope>
    <source>
        <strain evidence="7 8">LM2416</strain>
    </source>
</reference>
<sequence>MKQRAELSKTLKPQWVWAIAFGSAIGWGSFVQPAIWMGQGGPLGVIIGFLIGALIMLVIGVSYGFLIEELPVSGGDVAFVYATFGRTHAFICGWALTLAYVCIVALNASALALLAKFLLPAAVEWGYLYNIAGWDVYFGQILVASIALIVFAYMNVRGTTLTGKTQFIFCVLLLAGVALLLLGMIFNSDTSFSNLQPGFKPGISSWSSIIAIVAIAPWAYVGFASIPQVAEEFDFSPKKAFSLIVFALIFAALEYSVMIIVTALPMPWQELVALNDIWGTGTVVAGTLGNVGLFILAVSLCMGIFTGLNGFYLSASRVLVAMGRAQFLPKSFASLHSKNNTPQIGIITVCILCLIAPWFGRSALSWVVNMSSTGIAVVFFYCCFVAYKSFRWSRQNQDDTKTIAPVKKFMSLLGSLFGLGILALLLIPGSPGFLSTPSLVALAIWIVIGILFYLFRRPVFQKIPKDEMDYMILGKVNKAKDGQEPPLSTTN</sequence>
<dbReference type="KEGG" id="vil:CFK37_10530"/>
<evidence type="ECO:0000256" key="6">
    <source>
        <dbReference type="SAM" id="Phobius"/>
    </source>
</evidence>
<feature type="transmembrane region" description="Helical" evidence="6">
    <location>
        <begin position="433"/>
        <end position="455"/>
    </location>
</feature>
<evidence type="ECO:0000256" key="1">
    <source>
        <dbReference type="ARBA" id="ARBA00004651"/>
    </source>
</evidence>
<protein>
    <submittedName>
        <fullName evidence="7">Amino acid permease</fullName>
    </submittedName>
</protein>
<feature type="transmembrane region" description="Helical" evidence="6">
    <location>
        <begin position="366"/>
        <end position="387"/>
    </location>
</feature>
<evidence type="ECO:0000256" key="5">
    <source>
        <dbReference type="ARBA" id="ARBA00023136"/>
    </source>
</evidence>
<evidence type="ECO:0000256" key="4">
    <source>
        <dbReference type="ARBA" id="ARBA00022989"/>
    </source>
</evidence>
<evidence type="ECO:0000313" key="7">
    <source>
        <dbReference type="EMBL" id="ASK62552.1"/>
    </source>
</evidence>
<keyword evidence="4 6" id="KW-1133">Transmembrane helix</keyword>
<feature type="transmembrane region" description="Helical" evidence="6">
    <location>
        <begin position="341"/>
        <end position="360"/>
    </location>
</feature>
<feature type="transmembrane region" description="Helical" evidence="6">
    <location>
        <begin position="87"/>
        <end position="106"/>
    </location>
</feature>
<dbReference type="Pfam" id="PF13520">
    <property type="entry name" value="AA_permease_2"/>
    <property type="match status" value="1"/>
</dbReference>
<accession>A0A220U3J0</accession>
<keyword evidence="8" id="KW-1185">Reference proteome</keyword>
<feature type="transmembrane region" description="Helical" evidence="6">
    <location>
        <begin position="241"/>
        <end position="264"/>
    </location>
</feature>
<feature type="transmembrane region" description="Helical" evidence="6">
    <location>
        <begin position="137"/>
        <end position="155"/>
    </location>
</feature>
<dbReference type="Proteomes" id="UP000198312">
    <property type="component" value="Chromosome"/>
</dbReference>
<dbReference type="InterPro" id="IPR002293">
    <property type="entry name" value="AA/rel_permease1"/>
</dbReference>
<dbReference type="PANTHER" id="PTHR42770:SF7">
    <property type="entry name" value="MEMBRANE PROTEIN"/>
    <property type="match status" value="1"/>
</dbReference>
<name>A0A220U3J0_9BACI</name>
<dbReference type="Gene3D" id="1.20.1740.10">
    <property type="entry name" value="Amino acid/polyamine transporter I"/>
    <property type="match status" value="1"/>
</dbReference>
<dbReference type="GO" id="GO:0005886">
    <property type="term" value="C:plasma membrane"/>
    <property type="evidence" value="ECO:0007669"/>
    <property type="project" value="UniProtKB-SubCell"/>
</dbReference>
<organism evidence="7 8">
    <name type="scientific">Virgibacillus phasianinus</name>
    <dbReference type="NCBI Taxonomy" id="2017483"/>
    <lineage>
        <taxon>Bacteria</taxon>
        <taxon>Bacillati</taxon>
        <taxon>Bacillota</taxon>
        <taxon>Bacilli</taxon>
        <taxon>Bacillales</taxon>
        <taxon>Bacillaceae</taxon>
        <taxon>Virgibacillus</taxon>
    </lineage>
</organism>
<keyword evidence="5 6" id="KW-0472">Membrane</keyword>
<dbReference type="GO" id="GO:0022857">
    <property type="term" value="F:transmembrane transporter activity"/>
    <property type="evidence" value="ECO:0007669"/>
    <property type="project" value="InterPro"/>
</dbReference>
<dbReference type="InterPro" id="IPR050367">
    <property type="entry name" value="APC_superfamily"/>
</dbReference>
<feature type="transmembrane region" description="Helical" evidence="6">
    <location>
        <begin position="408"/>
        <end position="427"/>
    </location>
</feature>
<evidence type="ECO:0000256" key="2">
    <source>
        <dbReference type="ARBA" id="ARBA00022475"/>
    </source>
</evidence>
<feature type="transmembrane region" description="Helical" evidence="6">
    <location>
        <begin position="293"/>
        <end position="320"/>
    </location>
</feature>
<gene>
    <name evidence="7" type="ORF">CFK37_10530</name>
</gene>
<keyword evidence="2" id="KW-1003">Cell membrane</keyword>
<dbReference type="AlphaFoldDB" id="A0A220U3J0"/>
<feature type="transmembrane region" description="Helical" evidence="6">
    <location>
        <begin position="43"/>
        <end position="67"/>
    </location>
</feature>
<dbReference type="PIRSF" id="PIRSF006060">
    <property type="entry name" value="AA_transporter"/>
    <property type="match status" value="1"/>
</dbReference>
<proteinExistence type="predicted"/>
<dbReference type="EMBL" id="CP022315">
    <property type="protein sequence ID" value="ASK62552.1"/>
    <property type="molecule type" value="Genomic_DNA"/>
</dbReference>
<evidence type="ECO:0000256" key="3">
    <source>
        <dbReference type="ARBA" id="ARBA00022692"/>
    </source>
</evidence>
<dbReference type="OrthoDB" id="9762947at2"/>
<feature type="transmembrane region" description="Helical" evidence="6">
    <location>
        <begin position="206"/>
        <end position="229"/>
    </location>
</feature>
<keyword evidence="3 6" id="KW-0812">Transmembrane</keyword>
<comment type="subcellular location">
    <subcellularLocation>
        <location evidence="1">Cell membrane</location>
        <topology evidence="1">Multi-pass membrane protein</topology>
    </subcellularLocation>
</comment>
<feature type="transmembrane region" description="Helical" evidence="6">
    <location>
        <begin position="15"/>
        <end position="36"/>
    </location>
</feature>
<evidence type="ECO:0000313" key="8">
    <source>
        <dbReference type="Proteomes" id="UP000198312"/>
    </source>
</evidence>
<dbReference type="PANTHER" id="PTHR42770">
    <property type="entry name" value="AMINO ACID TRANSPORTER-RELATED"/>
    <property type="match status" value="1"/>
</dbReference>